<sequence length="319" mass="36089">MICIHQKNNDPYFCLATEEYLLKNFSEDIFMIWQSHNTVVVGKHQNALAEINYPFVHRKKIHVARRISGGGTVFHDEGNVNFAYIKNVKSTTDISFKLFTTPIVEALAKLGITASSSGRNDLLVAGKKISGNAEHVFKNRVLHHGTVLFNSNLEQLGQAIKAVPGKYNGKAVQSNRSEVTNILPFMKGNWTTDDFSSFLIDVQLKNPDNSFYELNEKDVLSIQKLTAEKFNTWDWNFGYSPKYSFSNHFSDAGKKLKIELQVEKGKIKEAHIEGDYFSGMQATTLNKTLIGARHFHTGIRQKLADIFPEVSDELVFAFF</sequence>
<keyword evidence="6" id="KW-0067">ATP-binding</keyword>
<comment type="pathway">
    <text evidence="2">Protein modification; protein lipoylation via exogenous pathway; protein N(6)-(lipoyl)lysine from lipoate: step 1/2.</text>
</comment>
<gene>
    <name evidence="9" type="ORF">D1164_05730</name>
</gene>
<dbReference type="GO" id="GO:0009249">
    <property type="term" value="P:protein lipoylation"/>
    <property type="evidence" value="ECO:0007669"/>
    <property type="project" value="InterPro"/>
</dbReference>
<comment type="pathway">
    <text evidence="1">Protein modification; protein lipoylation via exogenous pathway; protein N(6)-(lipoyl)lysine from lipoate: step 2/2.</text>
</comment>
<evidence type="ECO:0000313" key="10">
    <source>
        <dbReference type="Proteomes" id="UP000266441"/>
    </source>
</evidence>
<dbReference type="PANTHER" id="PTHR12561:SF3">
    <property type="entry name" value="LIPOYLTRANSFERASE 1, MITOCHONDRIAL"/>
    <property type="match status" value="1"/>
</dbReference>
<dbReference type="NCBIfam" id="TIGR00545">
    <property type="entry name" value="lipoyltrans"/>
    <property type="match status" value="1"/>
</dbReference>
<dbReference type="Pfam" id="PF21948">
    <property type="entry name" value="LplA-B_cat"/>
    <property type="match status" value="1"/>
</dbReference>
<dbReference type="Proteomes" id="UP000266441">
    <property type="component" value="Unassembled WGS sequence"/>
</dbReference>
<dbReference type="PROSITE" id="PS51733">
    <property type="entry name" value="BPL_LPL_CATALYTIC"/>
    <property type="match status" value="1"/>
</dbReference>
<dbReference type="EC" id="6.3.1.20" evidence="3"/>
<dbReference type="GO" id="GO:0017118">
    <property type="term" value="F:lipoyltransferase activity"/>
    <property type="evidence" value="ECO:0007669"/>
    <property type="project" value="TreeGrafter"/>
</dbReference>
<dbReference type="Pfam" id="PF10437">
    <property type="entry name" value="Lip_prot_lig_C"/>
    <property type="match status" value="1"/>
</dbReference>
<dbReference type="GO" id="GO:0016979">
    <property type="term" value="F:lipoate-protein ligase activity"/>
    <property type="evidence" value="ECO:0007669"/>
    <property type="project" value="UniProtKB-EC"/>
</dbReference>
<evidence type="ECO:0000256" key="1">
    <source>
        <dbReference type="ARBA" id="ARBA00005085"/>
    </source>
</evidence>
<evidence type="ECO:0000256" key="5">
    <source>
        <dbReference type="ARBA" id="ARBA00022741"/>
    </source>
</evidence>
<keyword evidence="4 9" id="KW-0436">Ligase</keyword>
<dbReference type="CDD" id="cd16443">
    <property type="entry name" value="LplA"/>
    <property type="match status" value="1"/>
</dbReference>
<reference evidence="9 10" key="1">
    <citation type="journal article" date="2015" name="Int. J. Syst. Evol. Microbiol.">
        <title>Mariniphaga sediminis sp. nov., isolated from coastal sediment.</title>
        <authorList>
            <person name="Wang F.Q."/>
            <person name="Shen Q.Y."/>
            <person name="Chen G.J."/>
            <person name="Du Z.J."/>
        </authorList>
    </citation>
    <scope>NUCLEOTIDE SEQUENCE [LARGE SCALE GENOMIC DNA]</scope>
    <source>
        <strain evidence="9 10">SY21</strain>
    </source>
</reference>
<comment type="catalytic activity">
    <reaction evidence="7">
        <text>L-lysyl-[lipoyl-carrier protein] + (R)-lipoate + ATP = N(6)-[(R)-lipoyl]-L-lysyl-[lipoyl-carrier protein] + AMP + diphosphate + H(+)</text>
        <dbReference type="Rhea" id="RHEA:49288"/>
        <dbReference type="Rhea" id="RHEA-COMP:10500"/>
        <dbReference type="Rhea" id="RHEA-COMP:10502"/>
        <dbReference type="ChEBI" id="CHEBI:15378"/>
        <dbReference type="ChEBI" id="CHEBI:29969"/>
        <dbReference type="ChEBI" id="CHEBI:30616"/>
        <dbReference type="ChEBI" id="CHEBI:33019"/>
        <dbReference type="ChEBI" id="CHEBI:83088"/>
        <dbReference type="ChEBI" id="CHEBI:83099"/>
        <dbReference type="ChEBI" id="CHEBI:456215"/>
        <dbReference type="EC" id="6.3.1.20"/>
    </reaction>
</comment>
<dbReference type="UniPathway" id="UPA00537">
    <property type="reaction ID" value="UER00594"/>
</dbReference>
<evidence type="ECO:0000256" key="6">
    <source>
        <dbReference type="ARBA" id="ARBA00022840"/>
    </source>
</evidence>
<dbReference type="SUPFAM" id="SSF82649">
    <property type="entry name" value="SufE/NifU"/>
    <property type="match status" value="1"/>
</dbReference>
<dbReference type="InterPro" id="IPR004143">
    <property type="entry name" value="BPL_LPL_catalytic"/>
</dbReference>
<keyword evidence="10" id="KW-1185">Reference proteome</keyword>
<evidence type="ECO:0000256" key="3">
    <source>
        <dbReference type="ARBA" id="ARBA00012367"/>
    </source>
</evidence>
<proteinExistence type="predicted"/>
<dbReference type="InterPro" id="IPR019491">
    <property type="entry name" value="Lipoate_protein_ligase_C"/>
</dbReference>
<dbReference type="RefSeq" id="WP_119348989.1">
    <property type="nucleotide sequence ID" value="NZ_QWET01000003.1"/>
</dbReference>
<dbReference type="Gene3D" id="3.30.390.50">
    <property type="entry name" value="CO dehydrogenase flavoprotein, C-terminal domain"/>
    <property type="match status" value="1"/>
</dbReference>
<keyword evidence="5" id="KW-0547">Nucleotide-binding</keyword>
<dbReference type="Gene3D" id="3.30.930.10">
    <property type="entry name" value="Bira Bifunctional Protein, Domain 2"/>
    <property type="match status" value="1"/>
</dbReference>
<protein>
    <recommendedName>
        <fullName evidence="3">lipoate--protein ligase</fullName>
        <ecNumber evidence="3">6.3.1.20</ecNumber>
    </recommendedName>
</protein>
<dbReference type="InterPro" id="IPR045864">
    <property type="entry name" value="aa-tRNA-synth_II/BPL/LPL"/>
</dbReference>
<evidence type="ECO:0000256" key="4">
    <source>
        <dbReference type="ARBA" id="ARBA00022598"/>
    </source>
</evidence>
<evidence type="ECO:0000256" key="2">
    <source>
        <dbReference type="ARBA" id="ARBA00005124"/>
    </source>
</evidence>
<comment type="caution">
    <text evidence="9">The sequence shown here is derived from an EMBL/GenBank/DDBJ whole genome shotgun (WGS) entry which is preliminary data.</text>
</comment>
<dbReference type="OrthoDB" id="9787898at2"/>
<evidence type="ECO:0000259" key="8">
    <source>
        <dbReference type="PROSITE" id="PS51733"/>
    </source>
</evidence>
<evidence type="ECO:0000256" key="7">
    <source>
        <dbReference type="ARBA" id="ARBA00048037"/>
    </source>
</evidence>
<organism evidence="9 10">
    <name type="scientific">Mariniphaga sediminis</name>
    <dbReference type="NCBI Taxonomy" id="1628158"/>
    <lineage>
        <taxon>Bacteria</taxon>
        <taxon>Pseudomonadati</taxon>
        <taxon>Bacteroidota</taxon>
        <taxon>Bacteroidia</taxon>
        <taxon>Marinilabiliales</taxon>
        <taxon>Prolixibacteraceae</taxon>
        <taxon>Mariniphaga</taxon>
    </lineage>
</organism>
<dbReference type="EMBL" id="QWET01000003">
    <property type="protein sequence ID" value="RIH66402.1"/>
    <property type="molecule type" value="Genomic_DNA"/>
</dbReference>
<dbReference type="PANTHER" id="PTHR12561">
    <property type="entry name" value="LIPOATE-PROTEIN LIGASE"/>
    <property type="match status" value="1"/>
</dbReference>
<accession>A0A399D731</accession>
<evidence type="ECO:0000313" key="9">
    <source>
        <dbReference type="EMBL" id="RIH66402.1"/>
    </source>
</evidence>
<dbReference type="InterPro" id="IPR004562">
    <property type="entry name" value="LipoylTrfase_LipoateP_Ligase"/>
</dbReference>
<feature type="domain" description="BPL/LPL catalytic" evidence="8">
    <location>
        <begin position="24"/>
        <end position="219"/>
    </location>
</feature>
<dbReference type="GO" id="GO:0005524">
    <property type="term" value="F:ATP binding"/>
    <property type="evidence" value="ECO:0007669"/>
    <property type="project" value="UniProtKB-KW"/>
</dbReference>
<dbReference type="GO" id="GO:0005737">
    <property type="term" value="C:cytoplasm"/>
    <property type="evidence" value="ECO:0007669"/>
    <property type="project" value="TreeGrafter"/>
</dbReference>
<dbReference type="AlphaFoldDB" id="A0A399D731"/>
<name>A0A399D731_9BACT</name>
<dbReference type="SUPFAM" id="SSF55681">
    <property type="entry name" value="Class II aaRS and biotin synthetases"/>
    <property type="match status" value="1"/>
</dbReference>